<proteinExistence type="predicted"/>
<reference evidence="2 3" key="1">
    <citation type="submission" date="2017-08" db="EMBL/GenBank/DDBJ databases">
        <title>Infants hospitalized years apart are colonized by the same room-sourced microbial strains.</title>
        <authorList>
            <person name="Brooks B."/>
            <person name="Olm M.R."/>
            <person name="Firek B.A."/>
            <person name="Baker R."/>
            <person name="Thomas B.C."/>
            <person name="Morowitz M.J."/>
            <person name="Banfield J.F."/>
        </authorList>
    </citation>
    <scope>NUCLEOTIDE SEQUENCE [LARGE SCALE GENOMIC DNA]</scope>
    <source>
        <strain evidence="2">S2_003_000_R2_14</strain>
    </source>
</reference>
<evidence type="ECO:0000259" key="1">
    <source>
        <dbReference type="Pfam" id="PF05257"/>
    </source>
</evidence>
<organism evidence="2 3">
    <name type="scientific">Archangium gephyra</name>
    <dbReference type="NCBI Taxonomy" id="48"/>
    <lineage>
        <taxon>Bacteria</taxon>
        <taxon>Pseudomonadati</taxon>
        <taxon>Myxococcota</taxon>
        <taxon>Myxococcia</taxon>
        <taxon>Myxococcales</taxon>
        <taxon>Cystobacterineae</taxon>
        <taxon>Archangiaceae</taxon>
        <taxon>Archangium</taxon>
    </lineage>
</organism>
<gene>
    <name evidence="2" type="ORF">DI536_29075</name>
</gene>
<evidence type="ECO:0000313" key="2">
    <source>
        <dbReference type="EMBL" id="PZR07110.1"/>
    </source>
</evidence>
<name>A0A2W5SVZ3_9BACT</name>
<comment type="caution">
    <text evidence="2">The sequence shown here is derived from an EMBL/GenBank/DDBJ whole genome shotgun (WGS) entry which is preliminary data.</text>
</comment>
<dbReference type="Proteomes" id="UP000249061">
    <property type="component" value="Unassembled WGS sequence"/>
</dbReference>
<protein>
    <recommendedName>
        <fullName evidence="1">Peptidase C51 domain-containing protein</fullName>
    </recommendedName>
</protein>
<dbReference type="InterPro" id="IPR007921">
    <property type="entry name" value="CHAP_dom"/>
</dbReference>
<sequence length="383" mass="42061">MRTVRVVPQKLAQRHRGVPRHRRVEAQRLEQLLRGRRLRAFRELLEVPLVRNDRVRLLRFLEAQVVEPLLGRVDVLVLRVLANELTPAVDGVDARGGLERAAVSASDERDHDEQRDEKTHAALIPEGGSEFDAATRSANLRFVRVVLVSALAVIATGCATGAPVGGRRFYVERYEPFARPAAERVVPGFADSPTKGPLAVASGARDTAVETAQSLVGRNRVVVNGRRYGDDCTSFVQAVYAPLGVNLMSEGQPGDNAVTAMWRFASAHGRIFEGGRPLPGDLVFFRETYDLNRDGRDNDGLTHVGVVESVENDGTVSVIHRVARGVVRYRMNLSKPNVSRTSGGRKLNDWLRTETPGSKPRLTAELFAGYATLLPVEARVAGR</sequence>
<dbReference type="EMBL" id="QFQP01000034">
    <property type="protein sequence ID" value="PZR07110.1"/>
    <property type="molecule type" value="Genomic_DNA"/>
</dbReference>
<dbReference type="Gene3D" id="3.90.1720.10">
    <property type="entry name" value="endopeptidase domain like (from Nostoc punctiforme)"/>
    <property type="match status" value="1"/>
</dbReference>
<dbReference type="SUPFAM" id="SSF54001">
    <property type="entry name" value="Cysteine proteinases"/>
    <property type="match status" value="1"/>
</dbReference>
<dbReference type="InterPro" id="IPR038765">
    <property type="entry name" value="Papain-like_cys_pep_sf"/>
</dbReference>
<dbReference type="Pfam" id="PF05257">
    <property type="entry name" value="CHAP"/>
    <property type="match status" value="1"/>
</dbReference>
<accession>A0A2W5SVZ3</accession>
<feature type="domain" description="Peptidase C51" evidence="1">
    <location>
        <begin position="224"/>
        <end position="320"/>
    </location>
</feature>
<evidence type="ECO:0000313" key="3">
    <source>
        <dbReference type="Proteomes" id="UP000249061"/>
    </source>
</evidence>
<dbReference type="AlphaFoldDB" id="A0A2W5SVZ3"/>